<accession>A0ABS1YPB0</accession>
<protein>
    <submittedName>
        <fullName evidence="3">Uncharacterized protein</fullName>
    </submittedName>
</protein>
<evidence type="ECO:0000313" key="3">
    <source>
        <dbReference type="EMBL" id="MBM0279287.1"/>
    </source>
</evidence>
<sequence>RLRHVLAAGGGLRGQRRGRRPGAGAGRGGGRRLLLAVDAAVFAAAGERQLFTAANWVWGTLGWFFVLAVWGRRVAALIALLSTHALIALVAVLGHGPGPATWPAT</sequence>
<comment type="caution">
    <text evidence="3">The sequence shown here is derived from an EMBL/GenBank/DDBJ whole genome shotgun (WGS) entry which is preliminary data.</text>
</comment>
<organism evidence="3 4">
    <name type="scientific">Micromonospora tarensis</name>
    <dbReference type="NCBI Taxonomy" id="2806100"/>
    <lineage>
        <taxon>Bacteria</taxon>
        <taxon>Bacillati</taxon>
        <taxon>Actinomycetota</taxon>
        <taxon>Actinomycetes</taxon>
        <taxon>Micromonosporales</taxon>
        <taxon>Micromonosporaceae</taxon>
        <taxon>Micromonospora</taxon>
    </lineage>
</organism>
<feature type="region of interest" description="Disordered" evidence="1">
    <location>
        <begin position="8"/>
        <end position="29"/>
    </location>
</feature>
<keyword evidence="2" id="KW-1133">Transmembrane helix</keyword>
<evidence type="ECO:0000256" key="2">
    <source>
        <dbReference type="SAM" id="Phobius"/>
    </source>
</evidence>
<feature type="non-terminal residue" evidence="3">
    <location>
        <position position="1"/>
    </location>
</feature>
<feature type="transmembrane region" description="Helical" evidence="2">
    <location>
        <begin position="77"/>
        <end position="96"/>
    </location>
</feature>
<name>A0ABS1YPB0_9ACTN</name>
<evidence type="ECO:0000313" key="4">
    <source>
        <dbReference type="Proteomes" id="UP000622245"/>
    </source>
</evidence>
<feature type="transmembrane region" description="Helical" evidence="2">
    <location>
        <begin position="50"/>
        <end position="70"/>
    </location>
</feature>
<dbReference type="Proteomes" id="UP000622245">
    <property type="component" value="Unassembled WGS sequence"/>
</dbReference>
<gene>
    <name evidence="3" type="ORF">JM949_30615</name>
</gene>
<evidence type="ECO:0000256" key="1">
    <source>
        <dbReference type="SAM" id="MobiDB-lite"/>
    </source>
</evidence>
<dbReference type="EMBL" id="JAEVHL010000262">
    <property type="protein sequence ID" value="MBM0279287.1"/>
    <property type="molecule type" value="Genomic_DNA"/>
</dbReference>
<proteinExistence type="predicted"/>
<keyword evidence="4" id="KW-1185">Reference proteome</keyword>
<keyword evidence="2" id="KW-0812">Transmembrane</keyword>
<reference evidence="3 4" key="1">
    <citation type="submission" date="2021-01" db="EMBL/GenBank/DDBJ databases">
        <title>Draft genome sequence of Micromonospora sp. strain STR1s_6.</title>
        <authorList>
            <person name="Karlyshev A."/>
            <person name="Jawad R."/>
        </authorList>
    </citation>
    <scope>NUCLEOTIDE SEQUENCE [LARGE SCALE GENOMIC DNA]</scope>
    <source>
        <strain evidence="3 4">STR1S-6</strain>
    </source>
</reference>
<keyword evidence="2" id="KW-0472">Membrane</keyword>